<sequence length="471" mass="52507">MAASMAGIDQHCHEVENGQKCPCEQFTEPIDPNACLVCRECLHGFSKHRPQALSGEEQVPLAAKAKAEADDTDSQKLLEVFHQWKGSHAVNFLSLPIQQACEEVMKGFSGGRRAMSTKAKVGFTVKSQRVTSISQTMNPLQEPIQVGMWLILINALDDHGELFKTSSLSRSELYTAEQCQCAHTGQKAAKFAFWRTWTYKEVDAYLTQEVFLHALEYATERDKGKGKIYWKLVTKEKQWYELAVVNDLPTGEDLFHYRGQAKCSLIDSNVIIALCIDVLDEIYVSWDPAHKLIAKDVKPPSYNDSGDDDLTFQSPKRMLKWECHELSPYVGQPKGKHSHQEGPVVLPLVLASHQGICPISIFSVVHSQPSWTVAIGFLSYSSDLMDTAGLQNHMKALSVSPLQPMHASQLSRILYGTGIVNRAIALPSKVDKTLDVFGSLVNCPTIHPHINPWSDDYFIGTVKLAISEPKE</sequence>
<dbReference type="HOGENOM" id="CLU_589406_0_0_1"/>
<organism evidence="1 2">
    <name type="scientific">Scleroderma citrinum Foug A</name>
    <dbReference type="NCBI Taxonomy" id="1036808"/>
    <lineage>
        <taxon>Eukaryota</taxon>
        <taxon>Fungi</taxon>
        <taxon>Dikarya</taxon>
        <taxon>Basidiomycota</taxon>
        <taxon>Agaricomycotina</taxon>
        <taxon>Agaricomycetes</taxon>
        <taxon>Agaricomycetidae</taxon>
        <taxon>Boletales</taxon>
        <taxon>Sclerodermatineae</taxon>
        <taxon>Sclerodermataceae</taxon>
        <taxon>Scleroderma</taxon>
    </lineage>
</organism>
<dbReference type="Proteomes" id="UP000053989">
    <property type="component" value="Unassembled WGS sequence"/>
</dbReference>
<evidence type="ECO:0000313" key="1">
    <source>
        <dbReference type="EMBL" id="KIM59845.1"/>
    </source>
</evidence>
<dbReference type="InParanoid" id="A0A0C3DGK7"/>
<keyword evidence="2" id="KW-1185">Reference proteome</keyword>
<proteinExistence type="predicted"/>
<dbReference type="OrthoDB" id="2691803at2759"/>
<reference evidence="1 2" key="1">
    <citation type="submission" date="2014-04" db="EMBL/GenBank/DDBJ databases">
        <authorList>
            <consortium name="DOE Joint Genome Institute"/>
            <person name="Kuo A."/>
            <person name="Kohler A."/>
            <person name="Nagy L.G."/>
            <person name="Floudas D."/>
            <person name="Copeland A."/>
            <person name="Barry K.W."/>
            <person name="Cichocki N."/>
            <person name="Veneault-Fourrey C."/>
            <person name="LaButti K."/>
            <person name="Lindquist E.A."/>
            <person name="Lipzen A."/>
            <person name="Lundell T."/>
            <person name="Morin E."/>
            <person name="Murat C."/>
            <person name="Sun H."/>
            <person name="Tunlid A."/>
            <person name="Henrissat B."/>
            <person name="Grigoriev I.V."/>
            <person name="Hibbett D.S."/>
            <person name="Martin F."/>
            <person name="Nordberg H.P."/>
            <person name="Cantor M.N."/>
            <person name="Hua S.X."/>
        </authorList>
    </citation>
    <scope>NUCLEOTIDE SEQUENCE [LARGE SCALE GENOMIC DNA]</scope>
    <source>
        <strain evidence="1 2">Foug A</strain>
    </source>
</reference>
<protein>
    <submittedName>
        <fullName evidence="1">Uncharacterized protein</fullName>
    </submittedName>
</protein>
<evidence type="ECO:0000313" key="2">
    <source>
        <dbReference type="Proteomes" id="UP000053989"/>
    </source>
</evidence>
<accession>A0A0C3DGK7</accession>
<dbReference type="EMBL" id="KN822069">
    <property type="protein sequence ID" value="KIM59845.1"/>
    <property type="molecule type" value="Genomic_DNA"/>
</dbReference>
<gene>
    <name evidence="1" type="ORF">SCLCIDRAFT_27078</name>
</gene>
<reference evidence="2" key="2">
    <citation type="submission" date="2015-01" db="EMBL/GenBank/DDBJ databases">
        <title>Evolutionary Origins and Diversification of the Mycorrhizal Mutualists.</title>
        <authorList>
            <consortium name="DOE Joint Genome Institute"/>
            <consortium name="Mycorrhizal Genomics Consortium"/>
            <person name="Kohler A."/>
            <person name="Kuo A."/>
            <person name="Nagy L.G."/>
            <person name="Floudas D."/>
            <person name="Copeland A."/>
            <person name="Barry K.W."/>
            <person name="Cichocki N."/>
            <person name="Veneault-Fourrey C."/>
            <person name="LaButti K."/>
            <person name="Lindquist E.A."/>
            <person name="Lipzen A."/>
            <person name="Lundell T."/>
            <person name="Morin E."/>
            <person name="Murat C."/>
            <person name="Riley R."/>
            <person name="Ohm R."/>
            <person name="Sun H."/>
            <person name="Tunlid A."/>
            <person name="Henrissat B."/>
            <person name="Grigoriev I.V."/>
            <person name="Hibbett D.S."/>
            <person name="Martin F."/>
        </authorList>
    </citation>
    <scope>NUCLEOTIDE SEQUENCE [LARGE SCALE GENOMIC DNA]</scope>
    <source>
        <strain evidence="2">Foug A</strain>
    </source>
</reference>
<name>A0A0C3DGK7_9AGAM</name>
<dbReference type="AlphaFoldDB" id="A0A0C3DGK7"/>